<evidence type="ECO:0000259" key="3">
    <source>
        <dbReference type="Pfam" id="PF13845"/>
    </source>
</evidence>
<comment type="caution">
    <text evidence="4">The sequence shown here is derived from an EMBL/GenBank/DDBJ whole genome shotgun (WGS) entry which is preliminary data.</text>
</comment>
<reference evidence="4 5" key="1">
    <citation type="submission" date="2017-07" db="EMBL/GenBank/DDBJ databases">
        <title>Amycolatopsis alba DSM 44262 Genome sequencing and assembly.</title>
        <authorList>
            <person name="Kaur N."/>
            <person name="Mayilraj S."/>
        </authorList>
    </citation>
    <scope>NUCLEOTIDE SEQUENCE [LARGE SCALE GENOMIC DNA]</scope>
    <source>
        <strain evidence="4 5">DSM 44262</strain>
    </source>
</reference>
<keyword evidence="2" id="KW-0812">Transmembrane</keyword>
<keyword evidence="2" id="KW-1133">Transmembrane helix</keyword>
<name>A0A229RN39_AMYAL</name>
<evidence type="ECO:0000313" key="4">
    <source>
        <dbReference type="EMBL" id="OXM48070.1"/>
    </source>
</evidence>
<dbReference type="RefSeq" id="WP_026467218.1">
    <property type="nucleotide sequence ID" value="NZ_KB913032.1"/>
</dbReference>
<accession>A0A229RN39</accession>
<dbReference type="OrthoDB" id="4266126at2"/>
<feature type="compositionally biased region" description="Gly residues" evidence="1">
    <location>
        <begin position="309"/>
        <end position="325"/>
    </location>
</feature>
<organism evidence="4 5">
    <name type="scientific">Amycolatopsis alba DSM 44262</name>
    <dbReference type="NCBI Taxonomy" id="1125972"/>
    <lineage>
        <taxon>Bacteria</taxon>
        <taxon>Bacillati</taxon>
        <taxon>Actinomycetota</taxon>
        <taxon>Actinomycetes</taxon>
        <taxon>Pseudonocardiales</taxon>
        <taxon>Pseudonocardiaceae</taxon>
        <taxon>Amycolatopsis</taxon>
    </lineage>
</organism>
<evidence type="ECO:0000313" key="5">
    <source>
        <dbReference type="Proteomes" id="UP000215563"/>
    </source>
</evidence>
<feature type="transmembrane region" description="Helical" evidence="2">
    <location>
        <begin position="21"/>
        <end position="43"/>
    </location>
</feature>
<dbReference type="InterPro" id="IPR026004">
    <property type="entry name" value="Septum_form"/>
</dbReference>
<protein>
    <recommendedName>
        <fullName evidence="3">Septum formation-related domain-containing protein</fullName>
    </recommendedName>
</protein>
<feature type="region of interest" description="Disordered" evidence="1">
    <location>
        <begin position="297"/>
        <end position="339"/>
    </location>
</feature>
<dbReference type="AlphaFoldDB" id="A0A229RN39"/>
<dbReference type="EMBL" id="NMQU01000067">
    <property type="protein sequence ID" value="OXM48070.1"/>
    <property type="molecule type" value="Genomic_DNA"/>
</dbReference>
<dbReference type="Proteomes" id="UP000215563">
    <property type="component" value="Unassembled WGS sequence"/>
</dbReference>
<feature type="compositionally biased region" description="Low complexity" evidence="1">
    <location>
        <begin position="329"/>
        <end position="339"/>
    </location>
</feature>
<keyword evidence="2" id="KW-0472">Membrane</keyword>
<dbReference type="Pfam" id="PF13845">
    <property type="entry name" value="Septum_form"/>
    <property type="match status" value="1"/>
</dbReference>
<evidence type="ECO:0000256" key="1">
    <source>
        <dbReference type="SAM" id="MobiDB-lite"/>
    </source>
</evidence>
<gene>
    <name evidence="4" type="ORF">CFP75_22590</name>
</gene>
<keyword evidence="5" id="KW-1185">Reference proteome</keyword>
<sequence>MSQQAERFRDPRNALSTLRTRLVMAGVFVGAIIALSLSVAFSWNVGPEGGAGGGAPKLSPAAVEAFQSPPGTCLTWNNPDATDAKRVACTESHLFEVTSIVDIGAQYPAGVPSPNLEQWQEISRSRCTVDVKPYLGRTLDPYGKLSMNLLRPTPAQWEDGDRQLRCGLQWAGQGGKLQPTKGPAKEQNQSAVWEPGTCLALLNNSFGDPVDCAQPHSYEMIATLDLKTKFKDGYPSQEQQNTWLDTECSTAAQEYTGNADLTAKKVILSWDVREQESWDAGSTLVNCKVAAVLPDNKGLAPVTGSVKVGNGGGNGDAPPSDGGGPASPPASSSAPKTGG</sequence>
<proteinExistence type="predicted"/>
<feature type="domain" description="Septum formation-related" evidence="3">
    <location>
        <begin position="70"/>
        <end position="287"/>
    </location>
</feature>
<evidence type="ECO:0000256" key="2">
    <source>
        <dbReference type="SAM" id="Phobius"/>
    </source>
</evidence>